<sequence>MPGTHLTELMTMTQHTERLRDEHYFAETYGLTPPHSEVVAALPQLNVGKALDLGCGGGRNTLYLNQHGFDVTAWDHNPQSLARLHDIIEREGLSGIHTEQRDLNQTRFNGGYDFVLSTVVMMFLQPQSIPQLIADMQACTVKNGYNLIVAAMNTDDMPCPSDFTFAFKSGELSNYYRNWHIVKYNENPGQLHRKDEHGNRINCRFATLLAQKASY</sequence>
<dbReference type="InterPro" id="IPR004537">
    <property type="entry name" value="Tellurite-R_MeTrfase_TehB"/>
</dbReference>
<dbReference type="Proteomes" id="UP000433737">
    <property type="component" value="Unassembled WGS sequence"/>
</dbReference>
<dbReference type="Pfam" id="PF03848">
    <property type="entry name" value="TehB"/>
    <property type="match status" value="1"/>
</dbReference>
<dbReference type="CDD" id="cd02440">
    <property type="entry name" value="AdoMet_MTases"/>
    <property type="match status" value="1"/>
</dbReference>
<dbReference type="InterPro" id="IPR029063">
    <property type="entry name" value="SAM-dependent_MTases_sf"/>
</dbReference>
<gene>
    <name evidence="2" type="primary">tehB</name>
    <name evidence="2" type="ORF">PANT111_160008</name>
</gene>
<keyword evidence="2" id="KW-0489">Methyltransferase</keyword>
<dbReference type="Gene3D" id="3.40.50.150">
    <property type="entry name" value="Vaccinia Virus protein VP39"/>
    <property type="match status" value="1"/>
</dbReference>
<organism evidence="2 3">
    <name type="scientific">Pantoea brenneri</name>
    <dbReference type="NCBI Taxonomy" id="472694"/>
    <lineage>
        <taxon>Bacteria</taxon>
        <taxon>Pseudomonadati</taxon>
        <taxon>Pseudomonadota</taxon>
        <taxon>Gammaproteobacteria</taxon>
        <taxon>Enterobacterales</taxon>
        <taxon>Erwiniaceae</taxon>
        <taxon>Pantoea</taxon>
    </lineage>
</organism>
<dbReference type="GO" id="GO:0005737">
    <property type="term" value="C:cytoplasm"/>
    <property type="evidence" value="ECO:0007669"/>
    <property type="project" value="InterPro"/>
</dbReference>
<dbReference type="SUPFAM" id="SSF53335">
    <property type="entry name" value="S-adenosyl-L-methionine-dependent methyltransferases"/>
    <property type="match status" value="1"/>
</dbReference>
<dbReference type="NCBIfam" id="NF008405">
    <property type="entry name" value="PRK11207.1"/>
    <property type="match status" value="1"/>
</dbReference>
<name>A0AAX3J4D9_9GAMM</name>
<dbReference type="GO" id="GO:0032259">
    <property type="term" value="P:methylation"/>
    <property type="evidence" value="ECO:0007669"/>
    <property type="project" value="UniProtKB-KW"/>
</dbReference>
<dbReference type="PANTHER" id="PTHR43464">
    <property type="entry name" value="METHYLTRANSFERASE"/>
    <property type="match status" value="1"/>
</dbReference>
<evidence type="ECO:0000313" key="2">
    <source>
        <dbReference type="EMBL" id="VXB53080.1"/>
    </source>
</evidence>
<accession>A0AAX3J4D9</accession>
<dbReference type="NCBIfam" id="TIGR00477">
    <property type="entry name" value="tehB"/>
    <property type="match status" value="1"/>
</dbReference>
<dbReference type="InterPro" id="IPR015985">
    <property type="entry name" value="TehB-like_dom"/>
</dbReference>
<comment type="caution">
    <text evidence="2">The sequence shown here is derived from an EMBL/GenBank/DDBJ whole genome shotgun (WGS) entry which is preliminary data.</text>
</comment>
<evidence type="ECO:0000313" key="3">
    <source>
        <dbReference type="Proteomes" id="UP000433737"/>
    </source>
</evidence>
<feature type="domain" description="Tellurite resistance methyltransferase TehB-like" evidence="1">
    <location>
        <begin position="19"/>
        <end position="209"/>
    </location>
</feature>
<reference evidence="2 3" key="1">
    <citation type="submission" date="2019-10" db="EMBL/GenBank/DDBJ databases">
        <authorList>
            <person name="Karimi E."/>
        </authorList>
    </citation>
    <scope>NUCLEOTIDE SEQUENCE [LARGE SCALE GENOMIC DNA]</scope>
    <source>
        <strain evidence="2">Pantoea sp. 111</strain>
    </source>
</reference>
<protein>
    <submittedName>
        <fullName evidence="2">AdoMet-dependent methyltransferase</fullName>
    </submittedName>
</protein>
<evidence type="ECO:0000259" key="1">
    <source>
        <dbReference type="Pfam" id="PF03848"/>
    </source>
</evidence>
<dbReference type="PANTHER" id="PTHR43464:SF49">
    <property type="entry name" value="TELLURITE METHYLTRANSFERASE"/>
    <property type="match status" value="1"/>
</dbReference>
<proteinExistence type="predicted"/>
<dbReference type="GO" id="GO:0046690">
    <property type="term" value="P:response to tellurium ion"/>
    <property type="evidence" value="ECO:0007669"/>
    <property type="project" value="InterPro"/>
</dbReference>
<dbReference type="GO" id="GO:0008757">
    <property type="term" value="F:S-adenosylmethionine-dependent methyltransferase activity"/>
    <property type="evidence" value="ECO:0007669"/>
    <property type="project" value="InterPro"/>
</dbReference>
<dbReference type="AlphaFoldDB" id="A0AAX3J4D9"/>
<dbReference type="EMBL" id="CABWMH010000008">
    <property type="protein sequence ID" value="VXB53080.1"/>
    <property type="molecule type" value="Genomic_DNA"/>
</dbReference>
<keyword evidence="2" id="KW-0808">Transferase</keyword>